<keyword evidence="8" id="KW-0560">Oxidoreductase</keyword>
<keyword evidence="5" id="KW-0119">Carbohydrate metabolism</keyword>
<dbReference type="OrthoDB" id="6038816at2759"/>
<dbReference type="PANTHER" id="PTHR33353:SF11">
    <property type="entry name" value="GLYCOSYLHYDROLASE FAMILY 61-7 PROTEIN"/>
    <property type="match status" value="1"/>
</dbReference>
<dbReference type="GO" id="GO:0005576">
    <property type="term" value="C:extracellular region"/>
    <property type="evidence" value="ECO:0007669"/>
    <property type="project" value="UniProtKB-SubCell"/>
</dbReference>
<feature type="domain" description="Auxiliary Activity family 9 catalytic" evidence="7">
    <location>
        <begin position="20"/>
        <end position="217"/>
    </location>
</feature>
<evidence type="ECO:0000313" key="8">
    <source>
        <dbReference type="EMBL" id="KAF2186389.1"/>
    </source>
</evidence>
<sequence>MKSLAVLLGLAACFDGALAHYRWTSLIANGTKSADYLYVRQNTNYNSPVTAVTSNDIRCNVGGLDSPSTSTATITAGSTVGFALDQSIYHIGPILVYMSKAPSSASTYDGSGAWFKIAQLGPTFSTGQMNWPTQVSQYTFTVPKNTPSGEYLLRVEQIALHQASSEGGAQFYISCANVKVVGGGSGSPGPTITLPGGYSASDPGIKINPYYPVPTSYAMPGPAVWSG</sequence>
<comment type="cofactor">
    <cofactor evidence="1">
        <name>Cu(2+)</name>
        <dbReference type="ChEBI" id="CHEBI:29036"/>
    </cofactor>
</comment>
<organism evidence="8 9">
    <name type="scientific">Zopfia rhizophila CBS 207.26</name>
    <dbReference type="NCBI Taxonomy" id="1314779"/>
    <lineage>
        <taxon>Eukaryota</taxon>
        <taxon>Fungi</taxon>
        <taxon>Dikarya</taxon>
        <taxon>Ascomycota</taxon>
        <taxon>Pezizomycotina</taxon>
        <taxon>Dothideomycetes</taxon>
        <taxon>Dothideomycetes incertae sedis</taxon>
        <taxon>Zopfiaceae</taxon>
        <taxon>Zopfia</taxon>
    </lineage>
</organism>
<keyword evidence="6" id="KW-0732">Signal</keyword>
<feature type="signal peptide" evidence="6">
    <location>
        <begin position="1"/>
        <end position="19"/>
    </location>
</feature>
<evidence type="ECO:0000259" key="7">
    <source>
        <dbReference type="Pfam" id="PF03443"/>
    </source>
</evidence>
<dbReference type="EC" id="1.14.99.56" evidence="5"/>
<dbReference type="Proteomes" id="UP000800200">
    <property type="component" value="Unassembled WGS sequence"/>
</dbReference>
<comment type="subcellular location">
    <subcellularLocation>
        <location evidence="2 5">Secreted</location>
    </subcellularLocation>
</comment>
<dbReference type="GO" id="GO:0008810">
    <property type="term" value="F:cellulase activity"/>
    <property type="evidence" value="ECO:0007669"/>
    <property type="project" value="UniProtKB-UniRule"/>
</dbReference>
<evidence type="ECO:0000313" key="9">
    <source>
        <dbReference type="Proteomes" id="UP000800200"/>
    </source>
</evidence>
<dbReference type="Gene3D" id="2.70.50.70">
    <property type="match status" value="1"/>
</dbReference>
<dbReference type="CDD" id="cd21175">
    <property type="entry name" value="LPMO_AA9"/>
    <property type="match status" value="1"/>
</dbReference>
<dbReference type="InterPro" id="IPR049892">
    <property type="entry name" value="AA9"/>
</dbReference>
<dbReference type="GO" id="GO:0030248">
    <property type="term" value="F:cellulose binding"/>
    <property type="evidence" value="ECO:0007669"/>
    <property type="project" value="UniProtKB-UniRule"/>
</dbReference>
<keyword evidence="5" id="KW-0136">Cellulose degradation</keyword>
<dbReference type="GO" id="GO:0030245">
    <property type="term" value="P:cellulose catabolic process"/>
    <property type="evidence" value="ECO:0007669"/>
    <property type="project" value="UniProtKB-UniRule"/>
</dbReference>
<dbReference type="InterPro" id="IPR005103">
    <property type="entry name" value="AA9_LPMO"/>
</dbReference>
<evidence type="ECO:0000256" key="5">
    <source>
        <dbReference type="RuleBase" id="RU368122"/>
    </source>
</evidence>
<evidence type="ECO:0000256" key="2">
    <source>
        <dbReference type="ARBA" id="ARBA00004613"/>
    </source>
</evidence>
<protein>
    <recommendedName>
        <fullName evidence="5">AA9 family lytic polysaccharide monooxygenase</fullName>
        <ecNumber evidence="5">1.14.99.56</ecNumber>
    </recommendedName>
    <alternativeName>
        <fullName evidence="5">Endo-beta-1,4-glucanase</fullName>
    </alternativeName>
    <alternativeName>
        <fullName evidence="5">Glycosyl hydrolase 61 family protein</fullName>
    </alternativeName>
</protein>
<dbReference type="EMBL" id="ML994630">
    <property type="protein sequence ID" value="KAF2186389.1"/>
    <property type="molecule type" value="Genomic_DNA"/>
</dbReference>
<keyword evidence="9" id="KW-1185">Reference proteome</keyword>
<reference evidence="8" key="1">
    <citation type="journal article" date="2020" name="Stud. Mycol.">
        <title>101 Dothideomycetes genomes: a test case for predicting lifestyles and emergence of pathogens.</title>
        <authorList>
            <person name="Haridas S."/>
            <person name="Albert R."/>
            <person name="Binder M."/>
            <person name="Bloem J."/>
            <person name="Labutti K."/>
            <person name="Salamov A."/>
            <person name="Andreopoulos B."/>
            <person name="Baker S."/>
            <person name="Barry K."/>
            <person name="Bills G."/>
            <person name="Bluhm B."/>
            <person name="Cannon C."/>
            <person name="Castanera R."/>
            <person name="Culley D."/>
            <person name="Daum C."/>
            <person name="Ezra D."/>
            <person name="Gonzalez J."/>
            <person name="Henrissat B."/>
            <person name="Kuo A."/>
            <person name="Liang C."/>
            <person name="Lipzen A."/>
            <person name="Lutzoni F."/>
            <person name="Magnuson J."/>
            <person name="Mondo S."/>
            <person name="Nolan M."/>
            <person name="Ohm R."/>
            <person name="Pangilinan J."/>
            <person name="Park H.-J."/>
            <person name="Ramirez L."/>
            <person name="Alfaro M."/>
            <person name="Sun H."/>
            <person name="Tritt A."/>
            <person name="Yoshinaga Y."/>
            <person name="Zwiers L.-H."/>
            <person name="Turgeon B."/>
            <person name="Goodwin S."/>
            <person name="Spatafora J."/>
            <person name="Crous P."/>
            <person name="Grigoriev I."/>
        </authorList>
    </citation>
    <scope>NUCLEOTIDE SEQUENCE</scope>
    <source>
        <strain evidence="8">CBS 207.26</strain>
    </source>
</reference>
<proteinExistence type="predicted"/>
<evidence type="ECO:0000256" key="6">
    <source>
        <dbReference type="SAM" id="SignalP"/>
    </source>
</evidence>
<evidence type="ECO:0000256" key="4">
    <source>
        <dbReference type="ARBA" id="ARBA00023157"/>
    </source>
</evidence>
<keyword evidence="3 5" id="KW-0964">Secreted</keyword>
<gene>
    <name evidence="8" type="ORF">K469DRAFT_707047</name>
</gene>
<name>A0A6A6E719_9PEZI</name>
<comment type="function">
    <text evidence="5">Lytic polysaccharide monooxygenase (LMPO) that depolymerizes crystalline and amorphous polysaccharides via the oxidation of scissile alpha- or beta-(1-4)-glycosidic bonds, yielding C1 and/or C4 oxidation products. Catalysis by LPMOs requires the reduction of the active-site copper from Cu(II) to Cu(I) by a reducing agent and H(2)O(2) or O(2) as a cosubstrate.</text>
</comment>
<dbReference type="GO" id="GO:0004497">
    <property type="term" value="F:monooxygenase activity"/>
    <property type="evidence" value="ECO:0007669"/>
    <property type="project" value="UniProtKB-KW"/>
</dbReference>
<keyword evidence="4 5" id="KW-1015">Disulfide bond</keyword>
<keyword evidence="5" id="KW-0624">Polysaccharide degradation</keyword>
<dbReference type="PANTHER" id="PTHR33353">
    <property type="entry name" value="PUTATIVE (AFU_ORTHOLOGUE AFUA_1G12560)-RELATED"/>
    <property type="match status" value="1"/>
</dbReference>
<dbReference type="Pfam" id="PF03443">
    <property type="entry name" value="AA9"/>
    <property type="match status" value="1"/>
</dbReference>
<dbReference type="AlphaFoldDB" id="A0A6A6E719"/>
<accession>A0A6A6E719</accession>
<evidence type="ECO:0000256" key="3">
    <source>
        <dbReference type="ARBA" id="ARBA00022525"/>
    </source>
</evidence>
<keyword evidence="8" id="KW-0503">Monooxygenase</keyword>
<evidence type="ECO:0000256" key="1">
    <source>
        <dbReference type="ARBA" id="ARBA00001973"/>
    </source>
</evidence>
<feature type="chain" id="PRO_5025331665" description="AA9 family lytic polysaccharide monooxygenase" evidence="6">
    <location>
        <begin position="20"/>
        <end position="227"/>
    </location>
</feature>
<comment type="domain">
    <text evidence="5">Has a modular structure: an endo-beta-1,4-glucanase catalytic module at the N-terminus, a linker rich in serines and threonines, and a C-terminal carbohydrate-binding module (CBM).</text>
</comment>
<comment type="catalytic activity">
    <reaction evidence="5">
        <text>[(1-&gt;4)-beta-D-glucosyl]n+m + reduced acceptor + O2 = 4-dehydro-beta-D-glucosyl-[(1-&gt;4)-beta-D-glucosyl]n-1 + [(1-&gt;4)-beta-D-glucosyl]m + acceptor + H2O.</text>
        <dbReference type="EC" id="1.14.99.56"/>
    </reaction>
</comment>